<comment type="caution">
    <text evidence="2">The sequence shown here is derived from an EMBL/GenBank/DDBJ whole genome shotgun (WGS) entry which is preliminary data.</text>
</comment>
<protein>
    <submittedName>
        <fullName evidence="2">Uncharacterized protein</fullName>
    </submittedName>
</protein>
<reference evidence="2 3" key="1">
    <citation type="submission" date="2016-02" db="EMBL/GenBank/DDBJ databases">
        <title>Genome analysis of coral dinoflagellate symbionts highlights evolutionary adaptations to a symbiotic lifestyle.</title>
        <authorList>
            <person name="Aranda M."/>
            <person name="Li Y."/>
            <person name="Liew Y.J."/>
            <person name="Baumgarten S."/>
            <person name="Simakov O."/>
            <person name="Wilson M."/>
            <person name="Piel J."/>
            <person name="Ashoor H."/>
            <person name="Bougouffa S."/>
            <person name="Bajic V.B."/>
            <person name="Ryu T."/>
            <person name="Ravasi T."/>
            <person name="Bayer T."/>
            <person name="Micklem G."/>
            <person name="Kim H."/>
            <person name="Bhak J."/>
            <person name="Lajeunesse T.C."/>
            <person name="Voolstra C.R."/>
        </authorList>
    </citation>
    <scope>NUCLEOTIDE SEQUENCE [LARGE SCALE GENOMIC DNA]</scope>
    <source>
        <strain evidence="2 3">CCMP2467</strain>
    </source>
</reference>
<evidence type="ECO:0000313" key="3">
    <source>
        <dbReference type="Proteomes" id="UP000186817"/>
    </source>
</evidence>
<sequence length="85" mass="9150">MHKVVSIVGRMDGASSHPPAREDEGPKPDADASEEDDPEPMLGLDARSVAAPPMSSEDQPEELDVAGRQETGEQDIGVQRRRGEE</sequence>
<gene>
    <name evidence="2" type="ORF">AK812_SmicGene14011</name>
</gene>
<keyword evidence="3" id="KW-1185">Reference proteome</keyword>
<feature type="region of interest" description="Disordered" evidence="1">
    <location>
        <begin position="1"/>
        <end position="85"/>
    </location>
</feature>
<dbReference type="EMBL" id="LSRX01000247">
    <property type="protein sequence ID" value="OLQ03081.1"/>
    <property type="molecule type" value="Genomic_DNA"/>
</dbReference>
<dbReference type="AlphaFoldDB" id="A0A1Q9E6P7"/>
<feature type="compositionally biased region" description="Basic and acidic residues" evidence="1">
    <location>
        <begin position="19"/>
        <end position="30"/>
    </location>
</feature>
<accession>A0A1Q9E6P7</accession>
<organism evidence="2 3">
    <name type="scientific">Symbiodinium microadriaticum</name>
    <name type="common">Dinoflagellate</name>
    <name type="synonym">Zooxanthella microadriatica</name>
    <dbReference type="NCBI Taxonomy" id="2951"/>
    <lineage>
        <taxon>Eukaryota</taxon>
        <taxon>Sar</taxon>
        <taxon>Alveolata</taxon>
        <taxon>Dinophyceae</taxon>
        <taxon>Suessiales</taxon>
        <taxon>Symbiodiniaceae</taxon>
        <taxon>Symbiodinium</taxon>
    </lineage>
</organism>
<name>A0A1Q9E6P7_SYMMI</name>
<dbReference type="Proteomes" id="UP000186817">
    <property type="component" value="Unassembled WGS sequence"/>
</dbReference>
<evidence type="ECO:0000313" key="2">
    <source>
        <dbReference type="EMBL" id="OLQ03081.1"/>
    </source>
</evidence>
<evidence type="ECO:0000256" key="1">
    <source>
        <dbReference type="SAM" id="MobiDB-lite"/>
    </source>
</evidence>
<proteinExistence type="predicted"/>